<dbReference type="Proteomes" id="UP000265798">
    <property type="component" value="Unassembled WGS sequence"/>
</dbReference>
<evidence type="ECO:0000313" key="2">
    <source>
        <dbReference type="Proteomes" id="UP000265798"/>
    </source>
</evidence>
<reference evidence="2" key="1">
    <citation type="submission" date="2018-05" db="EMBL/GenBank/DDBJ databases">
        <title>Leptospira yasudae sp. nov. and Leptospira stimsonii sp. nov., two pathogenic species of the genus Leptospira isolated from environmental sources.</title>
        <authorList>
            <person name="Casanovas-Massana A."/>
            <person name="Hamond C."/>
            <person name="Santos L.A."/>
            <person name="Hacker K.P."/>
            <person name="Balassiano I."/>
            <person name="Medeiros M.A."/>
            <person name="Reis M.G."/>
            <person name="Ko A.I."/>
            <person name="Wunder E.A."/>
        </authorList>
    </citation>
    <scope>NUCLEOTIDE SEQUENCE [LARGE SCALE GENOMIC DNA]</scope>
    <source>
        <strain evidence="2">Yale</strain>
    </source>
</reference>
<accession>A0A396ZHA5</accession>
<gene>
    <name evidence="1" type="ORF">DLM75_07890</name>
</gene>
<dbReference type="AlphaFoldDB" id="A0A396ZHA5"/>
<evidence type="ECO:0000313" key="1">
    <source>
        <dbReference type="EMBL" id="RHX93056.1"/>
    </source>
</evidence>
<sequence>METRIVRDRFPFFVYPFLIFRFLENRSFLLERISTYRRVLSVDKKENFRSTFRTNFKDWTRSLFRSSLIPL</sequence>
<name>A0A396ZHA5_9LEPT</name>
<dbReference type="EMBL" id="QHCT01000001">
    <property type="protein sequence ID" value="RHX93056.1"/>
    <property type="molecule type" value="Genomic_DNA"/>
</dbReference>
<comment type="caution">
    <text evidence="1">The sequence shown here is derived from an EMBL/GenBank/DDBJ whole genome shotgun (WGS) entry which is preliminary data.</text>
</comment>
<proteinExistence type="predicted"/>
<protein>
    <submittedName>
        <fullName evidence="1">Uncharacterized protein</fullName>
    </submittedName>
</protein>
<organism evidence="1 2">
    <name type="scientific">Leptospira stimsonii</name>
    <dbReference type="NCBI Taxonomy" id="2202203"/>
    <lineage>
        <taxon>Bacteria</taxon>
        <taxon>Pseudomonadati</taxon>
        <taxon>Spirochaetota</taxon>
        <taxon>Spirochaetia</taxon>
        <taxon>Leptospirales</taxon>
        <taxon>Leptospiraceae</taxon>
        <taxon>Leptospira</taxon>
    </lineage>
</organism>